<dbReference type="PANTHER" id="PTHR30383:SF27">
    <property type="entry name" value="SPORE GERMINATION LIPASE LIPC"/>
    <property type="match status" value="1"/>
</dbReference>
<dbReference type="Pfam" id="PF13472">
    <property type="entry name" value="Lipase_GDSL_2"/>
    <property type="match status" value="1"/>
</dbReference>
<dbReference type="InterPro" id="IPR036514">
    <property type="entry name" value="SGNH_hydro_sf"/>
</dbReference>
<feature type="transmembrane region" description="Helical" evidence="1">
    <location>
        <begin position="21"/>
        <end position="43"/>
    </location>
</feature>
<dbReference type="AlphaFoldDB" id="A0A0R1URQ4"/>
<dbReference type="PATRIC" id="fig|1423753.3.peg.2223"/>
<dbReference type="Proteomes" id="UP000051580">
    <property type="component" value="Unassembled WGS sequence"/>
</dbReference>
<keyword evidence="1" id="KW-0472">Membrane</keyword>
<keyword evidence="1" id="KW-0812">Transmembrane</keyword>
<feature type="domain" description="SGNH hydrolase-type esterase" evidence="2">
    <location>
        <begin position="69"/>
        <end position="306"/>
    </location>
</feature>
<dbReference type="Gene3D" id="3.40.50.1110">
    <property type="entry name" value="SGNH hydrolase"/>
    <property type="match status" value="1"/>
</dbReference>
<dbReference type="STRING" id="1423753.FD28_GL002117"/>
<sequence>MARPPLFLYPEGGVFMKNVKGLSKIIGVILLVVMVTLAVLTYWHPGARTTLNGDHPNAVNRRKVVRVVALGDSLTQGVGDQQDKGGYTQRLQAMIHRRDKVKVIMHNYGKSGDRSDQIETRLVNSKAMQQQVKKSQAIVMTVGGNDLLQTLTKNVTINQQSQLNTQLENAEAAYQKKLKHLLNTVRHYNPTAPIFLYSIYNPVYVYFANIDQVTNAVDDWNTATKKTASQYQDLHWVDINRALSVGQFKSATQQAKLKRSSQDINNGKISTKTFQETILASDASDELNNYLSPVDHFHPNAKGYRLMTRYVFQEMQAHQQWLLK</sequence>
<dbReference type="GO" id="GO:0004622">
    <property type="term" value="F:phosphatidylcholine lysophospholipase activity"/>
    <property type="evidence" value="ECO:0007669"/>
    <property type="project" value="TreeGrafter"/>
</dbReference>
<dbReference type="PANTHER" id="PTHR30383">
    <property type="entry name" value="THIOESTERASE 1/PROTEASE 1/LYSOPHOSPHOLIPASE L1"/>
    <property type="match status" value="1"/>
</dbReference>
<keyword evidence="4" id="KW-1185">Reference proteome</keyword>
<dbReference type="InterPro" id="IPR013830">
    <property type="entry name" value="SGNH_hydro"/>
</dbReference>
<comment type="caution">
    <text evidence="3">The sequence shown here is derived from an EMBL/GenBank/DDBJ whole genome shotgun (WGS) entry which is preliminary data.</text>
</comment>
<proteinExistence type="predicted"/>
<evidence type="ECO:0000259" key="2">
    <source>
        <dbReference type="Pfam" id="PF13472"/>
    </source>
</evidence>
<dbReference type="EMBL" id="AZFS01000044">
    <property type="protein sequence ID" value="KRL95888.1"/>
    <property type="molecule type" value="Genomic_DNA"/>
</dbReference>
<gene>
    <name evidence="3" type="ORF">FD28_GL002117</name>
</gene>
<dbReference type="InterPro" id="IPR051532">
    <property type="entry name" value="Ester_Hydrolysis_Enzymes"/>
</dbReference>
<evidence type="ECO:0000313" key="3">
    <source>
        <dbReference type="EMBL" id="KRL95888.1"/>
    </source>
</evidence>
<reference evidence="3 4" key="1">
    <citation type="journal article" date="2015" name="Genome Announc.">
        <title>Expanding the biotechnology potential of lactobacilli through comparative genomics of 213 strains and associated genera.</title>
        <authorList>
            <person name="Sun Z."/>
            <person name="Harris H.M."/>
            <person name="McCann A."/>
            <person name="Guo C."/>
            <person name="Argimon S."/>
            <person name="Zhang W."/>
            <person name="Yang X."/>
            <person name="Jeffery I.B."/>
            <person name="Cooney J.C."/>
            <person name="Kagawa T.F."/>
            <person name="Liu W."/>
            <person name="Song Y."/>
            <person name="Salvetti E."/>
            <person name="Wrobel A."/>
            <person name="Rasinkangas P."/>
            <person name="Parkhill J."/>
            <person name="Rea M.C."/>
            <person name="O'Sullivan O."/>
            <person name="Ritari J."/>
            <person name="Douillard F.P."/>
            <person name="Paul Ross R."/>
            <person name="Yang R."/>
            <person name="Briner A.E."/>
            <person name="Felis G.E."/>
            <person name="de Vos W.M."/>
            <person name="Barrangou R."/>
            <person name="Klaenhammer T.R."/>
            <person name="Caufield P.W."/>
            <person name="Cui Y."/>
            <person name="Zhang H."/>
            <person name="O'Toole P.W."/>
        </authorList>
    </citation>
    <scope>NUCLEOTIDE SEQUENCE [LARGE SCALE GENOMIC DNA]</scope>
    <source>
        <strain evidence="3 4">DSM 16381</strain>
    </source>
</reference>
<evidence type="ECO:0000313" key="4">
    <source>
        <dbReference type="Proteomes" id="UP000051580"/>
    </source>
</evidence>
<keyword evidence="1" id="KW-1133">Transmembrane helix</keyword>
<name>A0A0R1URQ4_9LACO</name>
<dbReference type="SUPFAM" id="SSF52266">
    <property type="entry name" value="SGNH hydrolase"/>
    <property type="match status" value="1"/>
</dbReference>
<accession>A0A0R1URQ4</accession>
<evidence type="ECO:0000256" key="1">
    <source>
        <dbReference type="SAM" id="Phobius"/>
    </source>
</evidence>
<protein>
    <submittedName>
        <fullName evidence="3">Lysophospholipase L1 related esterase</fullName>
    </submittedName>
</protein>
<dbReference type="CDD" id="cd04506">
    <property type="entry name" value="SGNH_hydrolase_YpmR_like"/>
    <property type="match status" value="1"/>
</dbReference>
<organism evidence="3 4">
    <name type="scientific">Levilactobacillus hammesii DSM 16381</name>
    <dbReference type="NCBI Taxonomy" id="1423753"/>
    <lineage>
        <taxon>Bacteria</taxon>
        <taxon>Bacillati</taxon>
        <taxon>Bacillota</taxon>
        <taxon>Bacilli</taxon>
        <taxon>Lactobacillales</taxon>
        <taxon>Lactobacillaceae</taxon>
        <taxon>Levilactobacillus</taxon>
    </lineage>
</organism>